<dbReference type="InterPro" id="IPR002088">
    <property type="entry name" value="Prenyl_trans_a"/>
</dbReference>
<dbReference type="Pfam" id="PF01239">
    <property type="entry name" value="PPTA"/>
    <property type="match status" value="2"/>
</dbReference>
<dbReference type="SUPFAM" id="SSF48439">
    <property type="entry name" value="Protein prenylyltransferase"/>
    <property type="match status" value="1"/>
</dbReference>
<name>A0A9W6UCX0_9STRA</name>
<comment type="caution">
    <text evidence="1">The sequence shown here is derived from an EMBL/GenBank/DDBJ whole genome shotgun (WGS) entry which is preliminary data.</text>
</comment>
<dbReference type="Proteomes" id="UP001165083">
    <property type="component" value="Unassembled WGS sequence"/>
</dbReference>
<dbReference type="AlphaFoldDB" id="A0A9W6UCX0"/>
<dbReference type="GO" id="GO:0008318">
    <property type="term" value="F:protein prenyltransferase activity"/>
    <property type="evidence" value="ECO:0007669"/>
    <property type="project" value="InterPro"/>
</dbReference>
<dbReference type="EMBL" id="BSXW01000853">
    <property type="protein sequence ID" value="GMF30632.1"/>
    <property type="molecule type" value="Genomic_DNA"/>
</dbReference>
<dbReference type="OrthoDB" id="1924260at2759"/>
<dbReference type="Gene3D" id="1.25.40.120">
    <property type="entry name" value="Protein prenylyltransferase"/>
    <property type="match status" value="1"/>
</dbReference>
<evidence type="ECO:0000313" key="1">
    <source>
        <dbReference type="EMBL" id="GMF30632.1"/>
    </source>
</evidence>
<organism evidence="1 2">
    <name type="scientific">Phytophthora lilii</name>
    <dbReference type="NCBI Taxonomy" id="2077276"/>
    <lineage>
        <taxon>Eukaryota</taxon>
        <taxon>Sar</taxon>
        <taxon>Stramenopiles</taxon>
        <taxon>Oomycota</taxon>
        <taxon>Peronosporomycetes</taxon>
        <taxon>Peronosporales</taxon>
        <taxon>Peronosporaceae</taxon>
        <taxon>Phytophthora</taxon>
    </lineage>
</organism>
<gene>
    <name evidence="1" type="ORF">Plil01_001309000</name>
</gene>
<reference evidence="1" key="1">
    <citation type="submission" date="2023-04" db="EMBL/GenBank/DDBJ databases">
        <title>Phytophthora lilii NBRC 32176.</title>
        <authorList>
            <person name="Ichikawa N."/>
            <person name="Sato H."/>
            <person name="Tonouchi N."/>
        </authorList>
    </citation>
    <scope>NUCLEOTIDE SEQUENCE</scope>
    <source>
        <strain evidence="1">NBRC 32176</strain>
    </source>
</reference>
<protein>
    <submittedName>
        <fullName evidence="1">Unnamed protein product</fullName>
    </submittedName>
</protein>
<sequence>METWCRTHVSDHSGWNHRQHTLNVLTKLYQDSGDKRDAVRSLILAEYKFVSDIMTSYPTHEALWCNRRYVVQWLLNQMAGEVASSDLAAICDLISRASATLLKEKPGSVEATALHTSWDDIFMSLSSDAVEWSSVRAIFYEIESAWNYDNQFSRRYAVWCLARLRVFLCRRLDVGERDPDVALTRELGSLASSLHAHLVQKDPVLKDLWLCV</sequence>
<accession>A0A9W6UCX0</accession>
<keyword evidence="2" id="KW-1185">Reference proteome</keyword>
<proteinExistence type="predicted"/>
<evidence type="ECO:0000313" key="2">
    <source>
        <dbReference type="Proteomes" id="UP001165083"/>
    </source>
</evidence>